<reference evidence="1 2" key="1">
    <citation type="submission" date="2013-11" db="EMBL/GenBank/DDBJ databases">
        <title>Draft genome sequence and annotation of the entomopathogenic bacterium, Xenorhabdus cabanillasi strain JM26.</title>
        <authorList>
            <person name="Gualtieri M."/>
            <person name="Ogier J.C."/>
            <person name="Pages S."/>
            <person name="Givaudan A."/>
            <person name="Gaudriault S."/>
        </authorList>
    </citation>
    <scope>NUCLEOTIDE SEQUENCE [LARGE SCALE GENOMIC DNA]</scope>
    <source>
        <strain evidence="1 2">JM26</strain>
    </source>
</reference>
<organism evidence="1 2">
    <name type="scientific">Xenorhabdus cabanillasii JM26</name>
    <dbReference type="NCBI Taxonomy" id="1427517"/>
    <lineage>
        <taxon>Bacteria</taxon>
        <taxon>Pseudomonadati</taxon>
        <taxon>Pseudomonadota</taxon>
        <taxon>Gammaproteobacteria</taxon>
        <taxon>Enterobacterales</taxon>
        <taxon>Morganellaceae</taxon>
        <taxon>Xenorhabdus</taxon>
    </lineage>
</organism>
<protein>
    <submittedName>
        <fullName evidence="1">Uncharacterized protein</fullName>
    </submittedName>
</protein>
<name>W1J8L2_9GAMM</name>
<gene>
    <name evidence="1" type="ORF">XCR1_840009</name>
</gene>
<dbReference type="EMBL" id="CBXE010000480">
    <property type="protein sequence ID" value="CDL87049.1"/>
    <property type="molecule type" value="Genomic_DNA"/>
</dbReference>
<proteinExistence type="predicted"/>
<comment type="caution">
    <text evidence="1">The sequence shown here is derived from an EMBL/GenBank/DDBJ whole genome shotgun (WGS) entry which is preliminary data.</text>
</comment>
<dbReference type="Proteomes" id="UP000019197">
    <property type="component" value="Unassembled WGS sequence"/>
</dbReference>
<accession>W1J8L2</accession>
<evidence type="ECO:0000313" key="1">
    <source>
        <dbReference type="EMBL" id="CDL87049.1"/>
    </source>
</evidence>
<sequence>MRVAEKVNFVLSEGETCDSWSPKTNSIQPQPKGALRLTGSVCPSYFKEHTCLI</sequence>
<dbReference type="AlphaFoldDB" id="W1J8L2"/>
<evidence type="ECO:0000313" key="2">
    <source>
        <dbReference type="Proteomes" id="UP000019197"/>
    </source>
</evidence>